<keyword evidence="1" id="KW-0808">Transferase</keyword>
<dbReference type="SUPFAM" id="SSF53335">
    <property type="entry name" value="S-adenosyl-L-methionine-dependent methyltransferases"/>
    <property type="match status" value="1"/>
</dbReference>
<evidence type="ECO:0000313" key="10">
    <source>
        <dbReference type="EMBL" id="MBB5144477.1"/>
    </source>
</evidence>
<evidence type="ECO:0000256" key="5">
    <source>
        <dbReference type="ARBA" id="ARBA00034545"/>
    </source>
</evidence>
<reference evidence="10 11" key="1">
    <citation type="submission" date="2020-08" db="EMBL/GenBank/DDBJ databases">
        <title>Genomic Encyclopedia of Type Strains, Phase IV (KMG-IV): sequencing the most valuable type-strain genomes for metagenomic binning, comparative biology and taxonomic classification.</title>
        <authorList>
            <person name="Goeker M."/>
        </authorList>
    </citation>
    <scope>NUCLEOTIDE SEQUENCE [LARGE SCALE GENOMIC DNA]</scope>
    <source>
        <strain evidence="10 11">DSM 11275</strain>
    </source>
</reference>
<dbReference type="Proteomes" id="UP000539075">
    <property type="component" value="Unassembled WGS sequence"/>
</dbReference>
<evidence type="ECO:0000256" key="6">
    <source>
        <dbReference type="ARBA" id="ARBA00047941"/>
    </source>
</evidence>
<evidence type="ECO:0000256" key="4">
    <source>
        <dbReference type="ARBA" id="ARBA00034521"/>
    </source>
</evidence>
<evidence type="ECO:0000256" key="3">
    <source>
        <dbReference type="ARBA" id="ARBA00034487"/>
    </source>
</evidence>
<evidence type="ECO:0000256" key="1">
    <source>
        <dbReference type="ARBA" id="ARBA00022679"/>
    </source>
</evidence>
<evidence type="ECO:0000256" key="2">
    <source>
        <dbReference type="ARBA" id="ARBA00022691"/>
    </source>
</evidence>
<organism evidence="10 11">
    <name type="scientific">Desulfovibrio intestinalis</name>
    <dbReference type="NCBI Taxonomy" id="58621"/>
    <lineage>
        <taxon>Bacteria</taxon>
        <taxon>Pseudomonadati</taxon>
        <taxon>Thermodesulfobacteriota</taxon>
        <taxon>Desulfovibrionia</taxon>
        <taxon>Desulfovibrionales</taxon>
        <taxon>Desulfovibrionaceae</taxon>
        <taxon>Desulfovibrio</taxon>
    </lineage>
</organism>
<keyword evidence="10" id="KW-0489">Methyltransferase</keyword>
<sequence length="281" mass="29932">MSQSKDVKANQQVKETVRSGYAAIALGQQKSCCSSQRSGQADPAKLAASLGYDATTLARLPEGANMGLSCGNPVALAALEAGQTVLDLGSGGGFDVFQAGERVTATGHVIGVDMTPEMLARARNNIASYLQVTGLDNVEFRLGEIEHLPVADHTIDVVLSNCVINLSPDKQQVWSEIFRVLKPGGKAAVSDLALLQPLPENIRTMASALVGCVAGAILVDDVSQLLETTGFTRIKLTPKPSYIQSMQDWNDPLYAEIAQNLPDKKELADYVVSLSIEAYKE</sequence>
<dbReference type="PANTHER" id="PTHR43675:SF8">
    <property type="entry name" value="ARSENITE METHYLTRANSFERASE"/>
    <property type="match status" value="1"/>
</dbReference>
<comment type="similarity">
    <text evidence="3">Belongs to the methyltransferase superfamily. Arsenite methyltransferase family.</text>
</comment>
<proteinExistence type="inferred from homology"/>
<dbReference type="CDD" id="cd02440">
    <property type="entry name" value="AdoMet_MTases"/>
    <property type="match status" value="1"/>
</dbReference>
<keyword evidence="10" id="KW-0830">Ubiquinone</keyword>
<feature type="domain" description="Methyltransferase" evidence="9">
    <location>
        <begin position="80"/>
        <end position="230"/>
    </location>
</feature>
<gene>
    <name evidence="10" type="ORF">HNQ38_002592</name>
</gene>
<dbReference type="RefSeq" id="WP_183721506.1">
    <property type="nucleotide sequence ID" value="NZ_JACHGO010000008.1"/>
</dbReference>
<comment type="caution">
    <text evidence="10">The sequence shown here is derived from an EMBL/GenBank/DDBJ whole genome shotgun (WGS) entry which is preliminary data.</text>
</comment>
<comment type="catalytic activity">
    <reaction evidence="8">
        <text>arsenic triglutathione + 3 [thioredoxin]-dithiol + 3 S-adenosyl-L-methionine = trimethylarsine + 3 [thioredoxin]-disulfide + 3 glutathione + 3 S-adenosyl-L-homocysteine + 3 H(+)</text>
        <dbReference type="Rhea" id="RHEA:69432"/>
        <dbReference type="Rhea" id="RHEA-COMP:10698"/>
        <dbReference type="Rhea" id="RHEA-COMP:10700"/>
        <dbReference type="ChEBI" id="CHEBI:15378"/>
        <dbReference type="ChEBI" id="CHEBI:27130"/>
        <dbReference type="ChEBI" id="CHEBI:29950"/>
        <dbReference type="ChEBI" id="CHEBI:50058"/>
        <dbReference type="ChEBI" id="CHEBI:57856"/>
        <dbReference type="ChEBI" id="CHEBI:57925"/>
        <dbReference type="ChEBI" id="CHEBI:59789"/>
        <dbReference type="ChEBI" id="CHEBI:183640"/>
        <dbReference type="EC" id="2.1.1.137"/>
    </reaction>
</comment>
<comment type="catalytic activity">
    <reaction evidence="6">
        <text>arsenic triglutathione + [thioredoxin]-dithiol + S-adenosyl-L-methionine + 2 H2O = methylarsonous acid + [thioredoxin]-disulfide + 3 glutathione + S-adenosyl-L-homocysteine + H(+)</text>
        <dbReference type="Rhea" id="RHEA:69460"/>
        <dbReference type="Rhea" id="RHEA-COMP:10698"/>
        <dbReference type="Rhea" id="RHEA-COMP:10700"/>
        <dbReference type="ChEBI" id="CHEBI:15377"/>
        <dbReference type="ChEBI" id="CHEBI:15378"/>
        <dbReference type="ChEBI" id="CHEBI:17826"/>
        <dbReference type="ChEBI" id="CHEBI:29950"/>
        <dbReference type="ChEBI" id="CHEBI:50058"/>
        <dbReference type="ChEBI" id="CHEBI:57856"/>
        <dbReference type="ChEBI" id="CHEBI:57925"/>
        <dbReference type="ChEBI" id="CHEBI:59789"/>
        <dbReference type="ChEBI" id="CHEBI:183640"/>
        <dbReference type="EC" id="2.1.1.137"/>
    </reaction>
</comment>
<dbReference type="EMBL" id="JACHGO010000008">
    <property type="protein sequence ID" value="MBB5144477.1"/>
    <property type="molecule type" value="Genomic_DNA"/>
</dbReference>
<accession>A0A7W8C4W1</accession>
<dbReference type="AlphaFoldDB" id="A0A7W8C4W1"/>
<evidence type="ECO:0000259" key="9">
    <source>
        <dbReference type="Pfam" id="PF13847"/>
    </source>
</evidence>
<keyword evidence="2" id="KW-0949">S-adenosyl-L-methionine</keyword>
<comment type="catalytic activity">
    <reaction evidence="7">
        <text>arsenic triglutathione + 2 [thioredoxin]-dithiol + 2 S-adenosyl-L-methionine + H2O = dimethylarsinous acid + 2 [thioredoxin]-disulfide + 3 glutathione + 2 S-adenosyl-L-homocysteine + 2 H(+)</text>
        <dbReference type="Rhea" id="RHEA:69464"/>
        <dbReference type="Rhea" id="RHEA-COMP:10698"/>
        <dbReference type="Rhea" id="RHEA-COMP:10700"/>
        <dbReference type="ChEBI" id="CHEBI:15377"/>
        <dbReference type="ChEBI" id="CHEBI:15378"/>
        <dbReference type="ChEBI" id="CHEBI:23808"/>
        <dbReference type="ChEBI" id="CHEBI:29950"/>
        <dbReference type="ChEBI" id="CHEBI:50058"/>
        <dbReference type="ChEBI" id="CHEBI:57856"/>
        <dbReference type="ChEBI" id="CHEBI:57925"/>
        <dbReference type="ChEBI" id="CHEBI:59789"/>
        <dbReference type="ChEBI" id="CHEBI:183640"/>
        <dbReference type="EC" id="2.1.1.137"/>
    </reaction>
</comment>
<dbReference type="Gene3D" id="3.40.50.150">
    <property type="entry name" value="Vaccinia Virus protein VP39"/>
    <property type="match status" value="1"/>
</dbReference>
<dbReference type="InterPro" id="IPR029063">
    <property type="entry name" value="SAM-dependent_MTases_sf"/>
</dbReference>
<dbReference type="GO" id="GO:0030791">
    <property type="term" value="F:arsenite methyltransferase activity"/>
    <property type="evidence" value="ECO:0007669"/>
    <property type="project" value="UniProtKB-EC"/>
</dbReference>
<evidence type="ECO:0000313" key="11">
    <source>
        <dbReference type="Proteomes" id="UP000539075"/>
    </source>
</evidence>
<dbReference type="EC" id="2.1.1.137" evidence="4"/>
<dbReference type="InterPro" id="IPR026669">
    <property type="entry name" value="Arsenite_MeTrfase-like"/>
</dbReference>
<dbReference type="PANTHER" id="PTHR43675">
    <property type="entry name" value="ARSENITE METHYLTRANSFERASE"/>
    <property type="match status" value="1"/>
</dbReference>
<protein>
    <recommendedName>
        <fullName evidence="5">Arsenite methyltransferase</fullName>
        <ecNumber evidence="4">2.1.1.137</ecNumber>
    </recommendedName>
</protein>
<dbReference type="GO" id="GO:0032259">
    <property type="term" value="P:methylation"/>
    <property type="evidence" value="ECO:0007669"/>
    <property type="project" value="UniProtKB-KW"/>
</dbReference>
<dbReference type="InterPro" id="IPR025714">
    <property type="entry name" value="Methyltranfer_dom"/>
</dbReference>
<evidence type="ECO:0000256" key="8">
    <source>
        <dbReference type="ARBA" id="ARBA00048428"/>
    </source>
</evidence>
<dbReference type="Pfam" id="PF13847">
    <property type="entry name" value="Methyltransf_31"/>
    <property type="match status" value="1"/>
</dbReference>
<keyword evidence="11" id="KW-1185">Reference proteome</keyword>
<dbReference type="NCBIfam" id="NF008823">
    <property type="entry name" value="PRK11873.1"/>
    <property type="match status" value="1"/>
</dbReference>
<evidence type="ECO:0000256" key="7">
    <source>
        <dbReference type="ARBA" id="ARBA00047943"/>
    </source>
</evidence>
<name>A0A7W8C4W1_9BACT</name>